<proteinExistence type="predicted"/>
<feature type="transmembrane region" description="Helical" evidence="1">
    <location>
        <begin position="6"/>
        <end position="27"/>
    </location>
</feature>
<accession>T2G9M0</accession>
<dbReference type="STRING" id="1121448.DGI_0939"/>
<sequence>MSWDAVLAKFMPWALLLVQALFGWAMWSLRKEFVRKDDHSLSCSSLAQRLVAVEQHLDRMPTAEQWQQLQVAIEEMRGGHKVVLAKLEGQGEVLKRIEHPVHLLMEHHLRGDK</sequence>
<dbReference type="PATRIC" id="fig|1121448.10.peg.939"/>
<reference evidence="2 3" key="1">
    <citation type="journal article" date="2013" name="J. Bacteriol.">
        <title>Roles of HynAB and Ech, the only two hydrogenases found in the model sulfate reducer Desulfovibrio gigas.</title>
        <authorList>
            <person name="Morais-Silva F.O."/>
            <person name="Santos C.I."/>
            <person name="Rodrigues R."/>
            <person name="Pereira I.A."/>
            <person name="Rodrigues-Pousada C."/>
        </authorList>
    </citation>
    <scope>NUCLEOTIDE SEQUENCE [LARGE SCALE GENOMIC DNA]</scope>
    <source>
        <strain evidence="3">ATCC 19364 / DSM 1382 / NCIMB 9332 / VKM B-1759</strain>
    </source>
</reference>
<dbReference type="Proteomes" id="UP000016587">
    <property type="component" value="Chromosome"/>
</dbReference>
<reference evidence="3" key="2">
    <citation type="submission" date="2013-07" db="EMBL/GenBank/DDBJ databases">
        <authorList>
            <person name="Morais-Silva F.O."/>
            <person name="Rezende A.M."/>
            <person name="Pimentel C."/>
            <person name="Resende D.M."/>
            <person name="Santos C.I."/>
            <person name="Clemente C."/>
            <person name="de Oliveira L.M."/>
            <person name="da Silva S.M."/>
            <person name="Costa D.A."/>
            <person name="Varela-Raposo A."/>
            <person name="Horacio E.C.A."/>
            <person name="Matos M."/>
            <person name="Flores O."/>
            <person name="Ruiz J.C."/>
            <person name="Rodrigues-Pousada C."/>
        </authorList>
    </citation>
    <scope>NUCLEOTIDE SEQUENCE [LARGE SCALE GENOMIC DNA]</scope>
    <source>
        <strain evidence="3">ATCC 19364 / DSM 1382 / NCIMB 9332 / VKM B-1759</strain>
    </source>
</reference>
<gene>
    <name evidence="2" type="ORF">DGI_0939</name>
</gene>
<evidence type="ECO:0000313" key="2">
    <source>
        <dbReference type="EMBL" id="AGW12826.1"/>
    </source>
</evidence>
<keyword evidence="1" id="KW-1133">Transmembrane helix</keyword>
<protein>
    <recommendedName>
        <fullName evidence="4">DUF2730 family protein</fullName>
    </recommendedName>
</protein>
<dbReference type="HOGENOM" id="CLU_2129403_0_0_7"/>
<keyword evidence="3" id="KW-1185">Reference proteome</keyword>
<dbReference type="EMBL" id="CP006585">
    <property type="protein sequence ID" value="AGW12826.1"/>
    <property type="molecule type" value="Genomic_DNA"/>
</dbReference>
<evidence type="ECO:0008006" key="4">
    <source>
        <dbReference type="Google" id="ProtNLM"/>
    </source>
</evidence>
<dbReference type="InterPro" id="IPR020269">
    <property type="entry name" value="Phage_Mu_Releasin"/>
</dbReference>
<dbReference type="RefSeq" id="WP_021759528.1">
    <property type="nucleotide sequence ID" value="NC_022444.1"/>
</dbReference>
<dbReference type="Pfam" id="PF10805">
    <property type="entry name" value="DUF2730"/>
    <property type="match status" value="1"/>
</dbReference>
<dbReference type="eggNOG" id="ENOG5032I1X">
    <property type="taxonomic scope" value="Bacteria"/>
</dbReference>
<dbReference type="KEGG" id="dgg:DGI_0939"/>
<evidence type="ECO:0000313" key="3">
    <source>
        <dbReference type="Proteomes" id="UP000016587"/>
    </source>
</evidence>
<dbReference type="AlphaFoldDB" id="T2G9M0"/>
<keyword evidence="1" id="KW-0812">Transmembrane</keyword>
<evidence type="ECO:0000256" key="1">
    <source>
        <dbReference type="SAM" id="Phobius"/>
    </source>
</evidence>
<name>T2G9M0_MEGG1</name>
<organism evidence="2 3">
    <name type="scientific">Megalodesulfovibrio gigas (strain ATCC 19364 / DSM 1382 / NCIMB 9332 / VKM B-1759)</name>
    <name type="common">Desulfovibrio gigas</name>
    <dbReference type="NCBI Taxonomy" id="1121448"/>
    <lineage>
        <taxon>Bacteria</taxon>
        <taxon>Pseudomonadati</taxon>
        <taxon>Thermodesulfobacteriota</taxon>
        <taxon>Desulfovibrionia</taxon>
        <taxon>Desulfovibrionales</taxon>
        <taxon>Desulfovibrionaceae</taxon>
        <taxon>Megalodesulfovibrio</taxon>
    </lineage>
</organism>
<keyword evidence="1" id="KW-0472">Membrane</keyword>